<dbReference type="AlphaFoldDB" id="A0AAV2JCA3"/>
<dbReference type="Proteomes" id="UP001497482">
    <property type="component" value="Chromosome 11"/>
</dbReference>
<evidence type="ECO:0000313" key="2">
    <source>
        <dbReference type="EMBL" id="CAL1574116.1"/>
    </source>
</evidence>
<protein>
    <submittedName>
        <fullName evidence="2">Uncharacterized protein</fullName>
    </submittedName>
</protein>
<name>A0AAV2JCA3_KNICA</name>
<evidence type="ECO:0000313" key="3">
    <source>
        <dbReference type="Proteomes" id="UP001497482"/>
    </source>
</evidence>
<proteinExistence type="predicted"/>
<organism evidence="2 3">
    <name type="scientific">Knipowitschia caucasica</name>
    <name type="common">Caucasian dwarf goby</name>
    <name type="synonym">Pomatoschistus caucasicus</name>
    <dbReference type="NCBI Taxonomy" id="637954"/>
    <lineage>
        <taxon>Eukaryota</taxon>
        <taxon>Metazoa</taxon>
        <taxon>Chordata</taxon>
        <taxon>Craniata</taxon>
        <taxon>Vertebrata</taxon>
        <taxon>Euteleostomi</taxon>
        <taxon>Actinopterygii</taxon>
        <taxon>Neopterygii</taxon>
        <taxon>Teleostei</taxon>
        <taxon>Neoteleostei</taxon>
        <taxon>Acanthomorphata</taxon>
        <taxon>Gobiaria</taxon>
        <taxon>Gobiiformes</taxon>
        <taxon>Gobioidei</taxon>
        <taxon>Gobiidae</taxon>
        <taxon>Gobiinae</taxon>
        <taxon>Knipowitschia</taxon>
    </lineage>
</organism>
<keyword evidence="3" id="KW-1185">Reference proteome</keyword>
<feature type="region of interest" description="Disordered" evidence="1">
    <location>
        <begin position="1"/>
        <end position="32"/>
    </location>
</feature>
<sequence>MDIGHRNMEDSYQESADPSFEWDSAESDTESLAQERAYQQELQWNINQISPGERAGFNNNVNASLKTTDSAVDDEDMWVLDSLEMSNSKFMSKNSILGRGKGLVHQIHGNTNR</sequence>
<reference evidence="2 3" key="1">
    <citation type="submission" date="2024-04" db="EMBL/GenBank/DDBJ databases">
        <authorList>
            <person name="Waldvogel A.-M."/>
            <person name="Schoenle A."/>
        </authorList>
    </citation>
    <scope>NUCLEOTIDE SEQUENCE [LARGE SCALE GENOMIC DNA]</scope>
</reference>
<accession>A0AAV2JCA3</accession>
<gene>
    <name evidence="2" type="ORF">KC01_LOCUS5884</name>
</gene>
<evidence type="ECO:0000256" key="1">
    <source>
        <dbReference type="SAM" id="MobiDB-lite"/>
    </source>
</evidence>
<dbReference type="EMBL" id="OZ035833">
    <property type="protein sequence ID" value="CAL1574116.1"/>
    <property type="molecule type" value="Genomic_DNA"/>
</dbReference>